<dbReference type="PANTHER" id="PTHR18934:SF213">
    <property type="entry name" value="3'-5' RNA HELICASE YTHDC2"/>
    <property type="match status" value="1"/>
</dbReference>
<dbReference type="InterPro" id="IPR011545">
    <property type="entry name" value="DEAD/DEAH_box_helicase_dom"/>
</dbReference>
<accession>A0A8B6G587</accession>
<keyword evidence="4 16" id="KW-0378">Hydrolase</keyword>
<dbReference type="InterPro" id="IPR002110">
    <property type="entry name" value="Ankyrin_rpt"/>
</dbReference>
<dbReference type="EMBL" id="UYJE01007894">
    <property type="protein sequence ID" value="VDI58890.1"/>
    <property type="molecule type" value="Genomic_DNA"/>
</dbReference>
<feature type="domain" description="Helicase C-terminal" evidence="15">
    <location>
        <begin position="588"/>
        <end position="757"/>
    </location>
</feature>
<comment type="subcellular location">
    <subcellularLocation>
        <location evidence="1">Nucleus</location>
    </subcellularLocation>
</comment>
<dbReference type="SUPFAM" id="SSF52540">
    <property type="entry name" value="P-loop containing nucleoside triphosphate hydrolases"/>
    <property type="match status" value="2"/>
</dbReference>
<feature type="region of interest" description="Disordered" evidence="11">
    <location>
        <begin position="1"/>
        <end position="21"/>
    </location>
</feature>
<keyword evidence="9" id="KW-0040">ANK repeat</keyword>
<dbReference type="CDD" id="cd21134">
    <property type="entry name" value="YTH"/>
    <property type="match status" value="1"/>
</dbReference>
<evidence type="ECO:0000259" key="12">
    <source>
        <dbReference type="PROSITE" id="PS50882"/>
    </source>
</evidence>
<evidence type="ECO:0000256" key="10">
    <source>
        <dbReference type="SAM" id="Coils"/>
    </source>
</evidence>
<feature type="compositionally biased region" description="Low complexity" evidence="11">
    <location>
        <begin position="1"/>
        <end position="19"/>
    </location>
</feature>
<dbReference type="InterPro" id="IPR011709">
    <property type="entry name" value="DEAD-box_helicase_OB_fold"/>
</dbReference>
<feature type="coiled-coil region" evidence="10">
    <location>
        <begin position="379"/>
        <end position="406"/>
    </location>
</feature>
<gene>
    <name evidence="16" type="ORF">MGAL_10B010730</name>
</gene>
<dbReference type="SMART" id="SM00248">
    <property type="entry name" value="ANK"/>
    <property type="match status" value="2"/>
</dbReference>
<dbReference type="PROSITE" id="PS51192">
    <property type="entry name" value="HELICASE_ATP_BIND_1"/>
    <property type="match status" value="1"/>
</dbReference>
<keyword evidence="10" id="KW-0175">Coiled coil</keyword>
<dbReference type="PROSITE" id="PS50882">
    <property type="entry name" value="YTH"/>
    <property type="match status" value="1"/>
</dbReference>
<dbReference type="InterPro" id="IPR014001">
    <property type="entry name" value="Helicase_ATP-bd"/>
</dbReference>
<dbReference type="InterPro" id="IPR036867">
    <property type="entry name" value="R3H_dom_sf"/>
</dbReference>
<dbReference type="PANTHER" id="PTHR18934">
    <property type="entry name" value="ATP-DEPENDENT RNA HELICASE"/>
    <property type="match status" value="1"/>
</dbReference>
<evidence type="ECO:0000256" key="3">
    <source>
        <dbReference type="ARBA" id="ARBA00022741"/>
    </source>
</evidence>
<evidence type="ECO:0000259" key="15">
    <source>
        <dbReference type="PROSITE" id="PS51194"/>
    </source>
</evidence>
<dbReference type="FunFam" id="1.20.120.1080:FF:000008">
    <property type="entry name" value="probable ATP-dependent RNA helicase YTHDC2"/>
    <property type="match status" value="1"/>
</dbReference>
<dbReference type="GO" id="GO:0005634">
    <property type="term" value="C:nucleus"/>
    <property type="evidence" value="ECO:0007669"/>
    <property type="project" value="UniProtKB-SubCell"/>
</dbReference>
<organism evidence="16 17">
    <name type="scientific">Mytilus galloprovincialis</name>
    <name type="common">Mediterranean mussel</name>
    <dbReference type="NCBI Taxonomy" id="29158"/>
    <lineage>
        <taxon>Eukaryota</taxon>
        <taxon>Metazoa</taxon>
        <taxon>Spiralia</taxon>
        <taxon>Lophotrochozoa</taxon>
        <taxon>Mollusca</taxon>
        <taxon>Bivalvia</taxon>
        <taxon>Autobranchia</taxon>
        <taxon>Pteriomorphia</taxon>
        <taxon>Mytilida</taxon>
        <taxon>Mytiloidea</taxon>
        <taxon>Mytilidae</taxon>
        <taxon>Mytilinae</taxon>
        <taxon>Mytilus</taxon>
    </lineage>
</organism>
<dbReference type="Pfam" id="PF26026">
    <property type="entry name" value="RNA_hel_CTD"/>
    <property type="match status" value="1"/>
</dbReference>
<feature type="repeat" description="ANK" evidence="9">
    <location>
        <begin position="485"/>
        <end position="517"/>
    </location>
</feature>
<dbReference type="PROSITE" id="PS51061">
    <property type="entry name" value="R3H"/>
    <property type="match status" value="1"/>
</dbReference>
<dbReference type="GO" id="GO:0005524">
    <property type="term" value="F:ATP binding"/>
    <property type="evidence" value="ECO:0007669"/>
    <property type="project" value="UniProtKB-KW"/>
</dbReference>
<dbReference type="EC" id="3.6.4.13" evidence="16"/>
<dbReference type="SMART" id="SM00847">
    <property type="entry name" value="HA2"/>
    <property type="match status" value="1"/>
</dbReference>
<dbReference type="Pfam" id="PF12796">
    <property type="entry name" value="Ank_2"/>
    <property type="match status" value="1"/>
</dbReference>
<dbReference type="GO" id="GO:0003724">
    <property type="term" value="F:RNA helicase activity"/>
    <property type="evidence" value="ECO:0007669"/>
    <property type="project" value="UniProtKB-EC"/>
</dbReference>
<dbReference type="OrthoDB" id="6103986at2759"/>
<dbReference type="InterPro" id="IPR007275">
    <property type="entry name" value="YTH_domain"/>
</dbReference>
<dbReference type="Pfam" id="PF01424">
    <property type="entry name" value="R3H"/>
    <property type="match status" value="1"/>
</dbReference>
<dbReference type="InterPro" id="IPR027417">
    <property type="entry name" value="P-loop_NTPase"/>
</dbReference>
<dbReference type="Gene3D" id="3.40.50.300">
    <property type="entry name" value="P-loop containing nucleotide triphosphate hydrolases"/>
    <property type="match status" value="2"/>
</dbReference>
<dbReference type="InterPro" id="IPR001650">
    <property type="entry name" value="Helicase_C-like"/>
</dbReference>
<comment type="caution">
    <text evidence="16">The sequence shown here is derived from an EMBL/GenBank/DDBJ whole genome shotgun (WGS) entry which is preliminary data.</text>
</comment>
<keyword evidence="8" id="KW-0539">Nucleus</keyword>
<dbReference type="InterPro" id="IPR048333">
    <property type="entry name" value="HA2_WH"/>
</dbReference>
<dbReference type="SMART" id="SM00490">
    <property type="entry name" value="HELICc"/>
    <property type="match status" value="1"/>
</dbReference>
<evidence type="ECO:0000256" key="5">
    <source>
        <dbReference type="ARBA" id="ARBA00022806"/>
    </source>
</evidence>
<dbReference type="Pfam" id="PF04146">
    <property type="entry name" value="YTH"/>
    <property type="match status" value="1"/>
</dbReference>
<feature type="domain" description="Helicase ATP-binding" evidence="14">
    <location>
        <begin position="192"/>
        <end position="358"/>
    </location>
</feature>
<evidence type="ECO:0000256" key="8">
    <source>
        <dbReference type="ARBA" id="ARBA00023242"/>
    </source>
</evidence>
<evidence type="ECO:0000256" key="4">
    <source>
        <dbReference type="ARBA" id="ARBA00022801"/>
    </source>
</evidence>
<proteinExistence type="inferred from homology"/>
<protein>
    <submittedName>
        <fullName evidence="16">ATP-dependent RNA helicase YTHDC2</fullName>
        <ecNumber evidence="16">3.6.4.13</ecNumber>
    </submittedName>
</protein>
<dbReference type="Pfam" id="PF04408">
    <property type="entry name" value="WHD_HA2"/>
    <property type="match status" value="1"/>
</dbReference>
<evidence type="ECO:0000313" key="16">
    <source>
        <dbReference type="EMBL" id="VDI58890.1"/>
    </source>
</evidence>
<evidence type="ECO:0000256" key="2">
    <source>
        <dbReference type="ARBA" id="ARBA00008792"/>
    </source>
</evidence>
<dbReference type="GO" id="GO:0003723">
    <property type="term" value="F:RNA binding"/>
    <property type="evidence" value="ECO:0007669"/>
    <property type="project" value="UniProtKB-KW"/>
</dbReference>
<dbReference type="Pfam" id="PF00270">
    <property type="entry name" value="DEAD"/>
    <property type="match status" value="1"/>
</dbReference>
<keyword evidence="17" id="KW-1185">Reference proteome</keyword>
<dbReference type="Pfam" id="PF00271">
    <property type="entry name" value="Helicase_C"/>
    <property type="match status" value="1"/>
</dbReference>
<dbReference type="Gene3D" id="3.30.1370.50">
    <property type="entry name" value="R3H-like domain"/>
    <property type="match status" value="1"/>
</dbReference>
<dbReference type="GO" id="GO:0016787">
    <property type="term" value="F:hydrolase activity"/>
    <property type="evidence" value="ECO:0007669"/>
    <property type="project" value="UniProtKB-KW"/>
</dbReference>
<dbReference type="Gene3D" id="3.10.590.10">
    <property type="entry name" value="ph1033 like domains"/>
    <property type="match status" value="1"/>
</dbReference>
<dbReference type="PROSITE" id="PS50088">
    <property type="entry name" value="ANK_REPEAT"/>
    <property type="match status" value="1"/>
</dbReference>
<dbReference type="SMART" id="SM00487">
    <property type="entry name" value="DEXDc"/>
    <property type="match status" value="1"/>
</dbReference>
<evidence type="ECO:0000259" key="14">
    <source>
        <dbReference type="PROSITE" id="PS51192"/>
    </source>
</evidence>
<dbReference type="InterPro" id="IPR059023">
    <property type="entry name" value="RNA_hel_CTD"/>
</dbReference>
<dbReference type="InterPro" id="IPR001374">
    <property type="entry name" value="R3H_dom"/>
</dbReference>
<keyword evidence="6" id="KW-0067">ATP-binding</keyword>
<dbReference type="GO" id="GO:0003677">
    <property type="term" value="F:DNA binding"/>
    <property type="evidence" value="ECO:0007669"/>
    <property type="project" value="UniProtKB-ARBA"/>
</dbReference>
<keyword evidence="3" id="KW-0547">Nucleotide-binding</keyword>
<evidence type="ECO:0000313" key="17">
    <source>
        <dbReference type="Proteomes" id="UP000596742"/>
    </source>
</evidence>
<dbReference type="InterPro" id="IPR036770">
    <property type="entry name" value="Ankyrin_rpt-contain_sf"/>
</dbReference>
<dbReference type="SMART" id="SM00393">
    <property type="entry name" value="R3H"/>
    <property type="match status" value="1"/>
</dbReference>
<evidence type="ECO:0000256" key="7">
    <source>
        <dbReference type="ARBA" id="ARBA00022884"/>
    </source>
</evidence>
<dbReference type="Proteomes" id="UP000596742">
    <property type="component" value="Unassembled WGS sequence"/>
</dbReference>
<keyword evidence="7" id="KW-0694">RNA-binding</keyword>
<feature type="compositionally biased region" description="Low complexity" evidence="11">
    <location>
        <begin position="1208"/>
        <end position="1217"/>
    </location>
</feature>
<keyword evidence="5 16" id="KW-0347">Helicase</keyword>
<dbReference type="PROSITE" id="PS50297">
    <property type="entry name" value="ANK_REP_REGION"/>
    <property type="match status" value="1"/>
</dbReference>
<dbReference type="InterPro" id="IPR007502">
    <property type="entry name" value="Helicase-assoc_dom"/>
</dbReference>
<comment type="similarity">
    <text evidence="2">Belongs to the DEAD box helicase family. DEAH subfamily.</text>
</comment>
<dbReference type="FunFam" id="3.30.1370.50:FF:000002">
    <property type="entry name" value="Immunoglobulin mu DNA-binding protein 2"/>
    <property type="match status" value="1"/>
</dbReference>
<dbReference type="SUPFAM" id="SSF48403">
    <property type="entry name" value="Ankyrin repeat"/>
    <property type="match status" value="1"/>
</dbReference>
<dbReference type="SUPFAM" id="SSF82708">
    <property type="entry name" value="R3H domain"/>
    <property type="match status" value="1"/>
</dbReference>
<dbReference type="Gene3D" id="1.25.40.20">
    <property type="entry name" value="Ankyrin repeat-containing domain"/>
    <property type="match status" value="1"/>
</dbReference>
<evidence type="ECO:0000256" key="9">
    <source>
        <dbReference type="PROSITE-ProRule" id="PRU00023"/>
    </source>
</evidence>
<feature type="region of interest" description="Disordered" evidence="11">
    <location>
        <begin position="1146"/>
        <end position="1237"/>
    </location>
</feature>
<evidence type="ECO:0000256" key="11">
    <source>
        <dbReference type="SAM" id="MobiDB-lite"/>
    </source>
</evidence>
<feature type="domain" description="YTH" evidence="12">
    <location>
        <begin position="1240"/>
        <end position="1370"/>
    </location>
</feature>
<feature type="compositionally biased region" description="Low complexity" evidence="11">
    <location>
        <begin position="1165"/>
        <end position="1179"/>
    </location>
</feature>
<name>A0A8B6G587_MYTGA</name>
<dbReference type="Pfam" id="PF07717">
    <property type="entry name" value="OB_NTP_bind"/>
    <property type="match status" value="1"/>
</dbReference>
<dbReference type="PROSITE" id="PS51194">
    <property type="entry name" value="HELICASE_CTER"/>
    <property type="match status" value="1"/>
</dbReference>
<dbReference type="CDD" id="cd18791">
    <property type="entry name" value="SF2_C_RHA"/>
    <property type="match status" value="1"/>
</dbReference>
<feature type="domain" description="R3H" evidence="13">
    <location>
        <begin position="33"/>
        <end position="97"/>
    </location>
</feature>
<reference evidence="16" key="1">
    <citation type="submission" date="2018-11" db="EMBL/GenBank/DDBJ databases">
        <authorList>
            <person name="Alioto T."/>
            <person name="Alioto T."/>
        </authorList>
    </citation>
    <scope>NUCLEOTIDE SEQUENCE</scope>
</reference>
<evidence type="ECO:0000256" key="6">
    <source>
        <dbReference type="ARBA" id="ARBA00022840"/>
    </source>
</evidence>
<sequence>MQRQNSSSPRPSSCSSGDSFRGPKLKQEICIGEEVKISVHLAVERFKLNDTQKVLEFPSSLTATERAYVHRLCQGMGFHTKSSGKRSSRYLTVYKKEGSLATQSAASLHMVRNSRQQIHSLLQRFPLTSKERQDLLPKTERISVNEVTKELNKTTIGKLNNGVAQIPPERGSSDLDTFRETLPVFKFKTEIMEAMNSNQAILVSGETGSGKTTQVPQMILDYCQEENKVCRIFCTQPRRIAALSIAERVAAERGEKIGQTVGYQIRLESKVSPKTLLTFCTNGVLLRTLMGSTESMSEVTHIILDEIHERDRFSDFLLIAVRDLLEKYPGLKVVLMSAALNIDLFVKYMNGCPVVSVPGSLFEVKEYYLEDVLKWSGYTNKVMNKLKKEKDQVEKQNEELKQWCSQICADEEDLEDDNDDSVIHSNTDNITELGEEKENLEPGVINELDQLLSEAWLTGKEDVFSQIFHLILSENVSLDYQHSHTSITPLMIAAGRGFTSVVEQLLNLGANINVKASNDWTALYLAQKFKHEDICELLEANMDVPVMGPGGDNNLDSNVMSPEDKDLLSRYHHSFDDELVDADLILGLLIKILCTSQTGAVLIFLPGYDDIVKIRDLIYEDRFFENYKYVMYVLHSAMQSTDQKKVFNTPPTGVRKIILATNIAETSITINDVVFVIDSGKVKEKTFDALLNVSMLKSNWISKASSIQRRGRAGRCRPGSCYHLMSTVRFNSLIDYPAPEILRYPLQELCLHTKLLAPANISIADFLGKAPEPPPFLVTRNAVHILKQMDALDSFEDLTELGHHLADMPIEPRLGKMVLYAVVLKCLDPILTIVCSLAYKDPFMLPAQPSQKRAATMSRHKFSASTYSDHMSLLRAFQAWQKAKTDGWDRSFCHKNYLSSAVMEMIVGMRAQLLGQLRASGFVRARGGGDIRDLNTNSENWAVVKASLCAGMYPNIIRVDRQKSQLLSYKEGKVKFHMSSVLNTLPNSGCLNKNATHKNIVRNLPSDYLMYDEMSRYERLAFVRCSTLVSSATVALFAGPSKLSPDAIKDADTEYRHYDDYVDAASDSEEEVDGEVSKTSLHLDDWLRFKIDPETATCIMQLRTKWHSLFLRRMRNPSKPWSQVDEAVIRAVINVLTNEEQALGLQQPAGIGQRPRPMTSESLMSGSYSGNENEEYGNGRNMRKGLTTPPAKQIQLLSRTPKGDRESFSSNTSSSNSPRGSEASTPSGSPQPKQGQGHPCRYYVMKCTHQKTLDTSVSNGTWFVTATSAKKINKAFQDGKTVLMIFSINASGHFQGYAKMTSLAAKDKMSGVQNSNFNYICSIEWIKRNNLPFQLTHHLLNPLNENKRVQISRDGQEVEPSVGEALTKLWDRKEPLERGWRDNQSYQHYDSNEQRYQPFNQYQSGNQYYPPEGASGNAEMFNAARLYGSMNTFPTYPGYMMSPPRQNPVTILQRNQNRRYQNYGRQHGPSGDN</sequence>
<dbReference type="FunFam" id="3.40.50.300:FF:000284">
    <property type="entry name" value="probable ATP-dependent RNA helicase YTHDC2"/>
    <property type="match status" value="1"/>
</dbReference>
<evidence type="ECO:0000256" key="1">
    <source>
        <dbReference type="ARBA" id="ARBA00004123"/>
    </source>
</evidence>
<feature type="compositionally biased region" description="Polar residues" evidence="11">
    <location>
        <begin position="1218"/>
        <end position="1234"/>
    </location>
</feature>
<dbReference type="Pfam" id="PF21010">
    <property type="entry name" value="HA2_C"/>
    <property type="match status" value="1"/>
</dbReference>
<evidence type="ECO:0000259" key="13">
    <source>
        <dbReference type="PROSITE" id="PS51061"/>
    </source>
</evidence>
<dbReference type="Gene3D" id="1.20.120.1080">
    <property type="match status" value="1"/>
</dbReference>